<sequence>MGAKSPEQPSLPFALYLMLAILLAMVPVVCLISFVDYMGVRQELETNAQEFQDQTEAGIILSMDLVDTGLKVFDNTLNREMREGFGPFLAEYERAGGDPTAMDLSRVGEELGEGFDLYLINASGVIEYTTNPFESGYDFKEIPYFYDQITGIRLGDNFAADRVVPEISTGELRKYAYMPTPDHRYLLELGLAESEIRQWRTGLEYRDTARELVDLNPNIDGIRLYDCLGTLVSGEAYPDDDRRILLVRQAYRERATLETKNATTGELTRYLFINLTDSDYASDMSMVAELTYSTKAAEAKLAGMLGQHASILLIGLLIISCLSVLAAHYLTRPVRMLVVDVDAVARGDLDRPIRASGAEEFVDLGESISAMVTALEETIRRLRGSEEEITRYSRTLEEEVSNRTAALEESSQMTNLYLDIMCHDISNANNVAGLYSDILLAGLEGEHEAEYLRKAKMGLAKSIEIIKNVSTIRDIHEHTPVLRPMELDPAIRREIEHFPDFSITYAGTGVAVLADDLLPGVFANLLGNAGKFGGPDVGITIRVEERGEEVEVSVEDTGPGISDTVKRDLFRRFKKGEDALAGTGLGLYICRMLVERYGGRIRADDRVRGEPGRGAAIRFTLRKAGTGGGP</sequence>
<evidence type="ECO:0000256" key="5">
    <source>
        <dbReference type="ARBA" id="ARBA00022741"/>
    </source>
</evidence>
<evidence type="ECO:0000256" key="2">
    <source>
        <dbReference type="ARBA" id="ARBA00012438"/>
    </source>
</evidence>
<organism evidence="11 12">
    <name type="scientific">Methanoculleus bourgensis</name>
    <dbReference type="NCBI Taxonomy" id="83986"/>
    <lineage>
        <taxon>Archaea</taxon>
        <taxon>Methanobacteriati</taxon>
        <taxon>Methanobacteriota</taxon>
        <taxon>Stenosarchaea group</taxon>
        <taxon>Methanomicrobia</taxon>
        <taxon>Methanomicrobiales</taxon>
        <taxon>Methanomicrobiaceae</taxon>
        <taxon>Methanoculleus</taxon>
    </lineage>
</organism>
<evidence type="ECO:0000259" key="10">
    <source>
        <dbReference type="PROSITE" id="PS50885"/>
    </source>
</evidence>
<dbReference type="SUPFAM" id="SSF55874">
    <property type="entry name" value="ATPase domain of HSP90 chaperone/DNA topoisomerase II/histidine kinase"/>
    <property type="match status" value="1"/>
</dbReference>
<proteinExistence type="predicted"/>
<keyword evidence="8" id="KW-0472">Membrane</keyword>
<dbReference type="Pfam" id="PF02518">
    <property type="entry name" value="HATPase_c"/>
    <property type="match status" value="1"/>
</dbReference>
<evidence type="ECO:0000256" key="6">
    <source>
        <dbReference type="ARBA" id="ARBA00022777"/>
    </source>
</evidence>
<keyword evidence="8" id="KW-0812">Transmembrane</keyword>
<dbReference type="SMART" id="SM00387">
    <property type="entry name" value="HATPase_c"/>
    <property type="match status" value="1"/>
</dbReference>
<name>A0A0X8XY96_9EURY</name>
<dbReference type="Gene3D" id="3.30.565.10">
    <property type="entry name" value="Histidine kinase-like ATPase, C-terminal domain"/>
    <property type="match status" value="1"/>
</dbReference>
<gene>
    <name evidence="11" type="ORF">MMAB1_3344</name>
</gene>
<dbReference type="GO" id="GO:0005524">
    <property type="term" value="F:ATP binding"/>
    <property type="evidence" value="ECO:0007669"/>
    <property type="project" value="UniProtKB-KW"/>
</dbReference>
<dbReference type="GO" id="GO:0016020">
    <property type="term" value="C:membrane"/>
    <property type="evidence" value="ECO:0007669"/>
    <property type="project" value="InterPro"/>
</dbReference>
<reference evidence="11 12" key="1">
    <citation type="submission" date="2016-01" db="EMBL/GenBank/DDBJ databases">
        <authorList>
            <person name="Manzoor S."/>
        </authorList>
    </citation>
    <scope>NUCLEOTIDE SEQUENCE [LARGE SCALE GENOMIC DNA]</scope>
    <source>
        <strain evidence="11">Methanoculleus sp MAB1</strain>
    </source>
</reference>
<keyword evidence="7" id="KW-0067">ATP-binding</keyword>
<dbReference type="AlphaFoldDB" id="A0A0X8XY96"/>
<evidence type="ECO:0000256" key="7">
    <source>
        <dbReference type="ARBA" id="ARBA00022840"/>
    </source>
</evidence>
<dbReference type="GO" id="GO:0004673">
    <property type="term" value="F:protein histidine kinase activity"/>
    <property type="evidence" value="ECO:0007669"/>
    <property type="project" value="UniProtKB-EC"/>
</dbReference>
<evidence type="ECO:0000256" key="1">
    <source>
        <dbReference type="ARBA" id="ARBA00000085"/>
    </source>
</evidence>
<dbReference type="Proteomes" id="UP000069850">
    <property type="component" value="Chromosome 1"/>
</dbReference>
<evidence type="ECO:0000256" key="4">
    <source>
        <dbReference type="ARBA" id="ARBA00022679"/>
    </source>
</evidence>
<dbReference type="InterPro" id="IPR003594">
    <property type="entry name" value="HATPase_dom"/>
</dbReference>
<dbReference type="EC" id="2.7.13.3" evidence="2"/>
<dbReference type="KEGG" id="mema:MMAB1_3344"/>
<dbReference type="PROSITE" id="PS50109">
    <property type="entry name" value="HIS_KIN"/>
    <property type="match status" value="1"/>
</dbReference>
<keyword evidence="8" id="KW-1133">Transmembrane helix</keyword>
<dbReference type="SUPFAM" id="SSF158472">
    <property type="entry name" value="HAMP domain-like"/>
    <property type="match status" value="1"/>
</dbReference>
<dbReference type="PANTHER" id="PTHR44936">
    <property type="entry name" value="SENSOR PROTEIN CREC"/>
    <property type="match status" value="1"/>
</dbReference>
<protein>
    <recommendedName>
        <fullName evidence="2">histidine kinase</fullName>
        <ecNumber evidence="2">2.7.13.3</ecNumber>
    </recommendedName>
</protein>
<evidence type="ECO:0000259" key="9">
    <source>
        <dbReference type="PROSITE" id="PS50109"/>
    </source>
</evidence>
<dbReference type="GeneID" id="27138739"/>
<keyword evidence="3" id="KW-0597">Phosphoprotein</keyword>
<dbReference type="Pfam" id="PF00672">
    <property type="entry name" value="HAMP"/>
    <property type="match status" value="1"/>
</dbReference>
<evidence type="ECO:0000313" key="11">
    <source>
        <dbReference type="EMBL" id="CVK34557.1"/>
    </source>
</evidence>
<keyword evidence="5" id="KW-0547">Nucleotide-binding</keyword>
<feature type="domain" description="HAMP" evidence="10">
    <location>
        <begin position="328"/>
        <end position="380"/>
    </location>
</feature>
<evidence type="ECO:0000256" key="3">
    <source>
        <dbReference type="ARBA" id="ARBA00022553"/>
    </source>
</evidence>
<dbReference type="CDD" id="cd06225">
    <property type="entry name" value="HAMP"/>
    <property type="match status" value="1"/>
</dbReference>
<dbReference type="InterPro" id="IPR003660">
    <property type="entry name" value="HAMP_dom"/>
</dbReference>
<dbReference type="EMBL" id="LT158599">
    <property type="protein sequence ID" value="CVK34557.1"/>
    <property type="molecule type" value="Genomic_DNA"/>
</dbReference>
<keyword evidence="4" id="KW-0808">Transferase</keyword>
<dbReference type="Gene3D" id="6.10.340.10">
    <property type="match status" value="1"/>
</dbReference>
<dbReference type="GO" id="GO:0007165">
    <property type="term" value="P:signal transduction"/>
    <property type="evidence" value="ECO:0007669"/>
    <property type="project" value="InterPro"/>
</dbReference>
<dbReference type="OrthoDB" id="342253at2157"/>
<feature type="domain" description="Histidine kinase" evidence="9">
    <location>
        <begin position="518"/>
        <end position="625"/>
    </location>
</feature>
<accession>A0A0X8XY96</accession>
<dbReference type="RefSeq" id="WP_062266000.1">
    <property type="nucleotide sequence ID" value="NZ_LT158599.1"/>
</dbReference>
<dbReference type="SMART" id="SM00304">
    <property type="entry name" value="HAMP"/>
    <property type="match status" value="1"/>
</dbReference>
<dbReference type="InterPro" id="IPR005467">
    <property type="entry name" value="His_kinase_dom"/>
</dbReference>
<dbReference type="InterPro" id="IPR004358">
    <property type="entry name" value="Sig_transdc_His_kin-like_C"/>
</dbReference>
<keyword evidence="6" id="KW-0418">Kinase</keyword>
<comment type="catalytic activity">
    <reaction evidence="1">
        <text>ATP + protein L-histidine = ADP + protein N-phospho-L-histidine.</text>
        <dbReference type="EC" id="2.7.13.3"/>
    </reaction>
</comment>
<dbReference type="PRINTS" id="PR00344">
    <property type="entry name" value="BCTRLSENSOR"/>
</dbReference>
<dbReference type="PROSITE" id="PS50885">
    <property type="entry name" value="HAMP"/>
    <property type="match status" value="1"/>
</dbReference>
<feature type="transmembrane region" description="Helical" evidence="8">
    <location>
        <begin position="309"/>
        <end position="330"/>
    </location>
</feature>
<feature type="transmembrane region" description="Helical" evidence="8">
    <location>
        <begin position="13"/>
        <end position="35"/>
    </location>
</feature>
<evidence type="ECO:0000256" key="8">
    <source>
        <dbReference type="SAM" id="Phobius"/>
    </source>
</evidence>
<dbReference type="InterPro" id="IPR036890">
    <property type="entry name" value="HATPase_C_sf"/>
</dbReference>
<dbReference type="InterPro" id="IPR050980">
    <property type="entry name" value="2C_sensor_his_kinase"/>
</dbReference>
<evidence type="ECO:0000313" key="12">
    <source>
        <dbReference type="Proteomes" id="UP000069850"/>
    </source>
</evidence>
<dbReference type="PANTHER" id="PTHR44936:SF10">
    <property type="entry name" value="SENSOR PROTEIN RSTB"/>
    <property type="match status" value="1"/>
</dbReference>